<evidence type="ECO:0000313" key="4">
    <source>
        <dbReference type="EMBL" id="MCX2724701.1"/>
    </source>
</evidence>
<organism evidence="4 5">
    <name type="scientific">Roseibium salinum</name>
    <dbReference type="NCBI Taxonomy" id="1604349"/>
    <lineage>
        <taxon>Bacteria</taxon>
        <taxon>Pseudomonadati</taxon>
        <taxon>Pseudomonadota</taxon>
        <taxon>Alphaproteobacteria</taxon>
        <taxon>Hyphomicrobiales</taxon>
        <taxon>Stappiaceae</taxon>
        <taxon>Roseibium</taxon>
    </lineage>
</organism>
<keyword evidence="4" id="KW-0378">Hydrolase</keyword>
<evidence type="ECO:0000256" key="3">
    <source>
        <dbReference type="SAM" id="Phobius"/>
    </source>
</evidence>
<dbReference type="InterPro" id="IPR051014">
    <property type="entry name" value="Cation_Transport_ATPase_IB"/>
</dbReference>
<dbReference type="PANTHER" id="PTHR48085:SF5">
    <property type="entry name" value="CADMIUM_ZINC-TRANSPORTING ATPASE HMA4-RELATED"/>
    <property type="match status" value="1"/>
</dbReference>
<proteinExistence type="inferred from homology"/>
<reference evidence="4 5" key="1">
    <citation type="journal article" date="2016" name="Int. J. Syst. Evol. Microbiol.">
        <title>Labrenzia salina sp. nov., isolated from the rhizosphere of the halophyte Arthrocnemum macrostachyum.</title>
        <authorList>
            <person name="Camacho M."/>
            <person name="Redondo-Gomez S."/>
            <person name="Rodriguez-Llorente I."/>
            <person name="Rohde M."/>
            <person name="Sproer C."/>
            <person name="Schumann P."/>
            <person name="Klenk H.P."/>
            <person name="Montero-Calasanz M.D.C."/>
        </authorList>
    </citation>
    <scope>NUCLEOTIDE SEQUENCE [LARGE SCALE GENOMIC DNA]</scope>
    <source>
        <strain evidence="4 5">DSM 29163</strain>
    </source>
</reference>
<accession>A0ABT3R5Y6</accession>
<keyword evidence="3" id="KW-0812">Transmembrane</keyword>
<dbReference type="GO" id="GO:0016787">
    <property type="term" value="F:hydrolase activity"/>
    <property type="evidence" value="ECO:0007669"/>
    <property type="project" value="UniProtKB-KW"/>
</dbReference>
<dbReference type="EMBL" id="JAPEVI010000003">
    <property type="protein sequence ID" value="MCX2724701.1"/>
    <property type="molecule type" value="Genomic_DNA"/>
</dbReference>
<dbReference type="InterPro" id="IPR023299">
    <property type="entry name" value="ATPase_P-typ_cyto_dom_N"/>
</dbReference>
<keyword evidence="5" id="KW-1185">Reference proteome</keyword>
<evidence type="ECO:0000256" key="2">
    <source>
        <dbReference type="SAM" id="MobiDB-lite"/>
    </source>
</evidence>
<dbReference type="Gene3D" id="3.40.1110.10">
    <property type="entry name" value="Calcium-transporting ATPase, cytoplasmic domain N"/>
    <property type="match status" value="1"/>
</dbReference>
<dbReference type="Pfam" id="PF00702">
    <property type="entry name" value="Hydrolase"/>
    <property type="match status" value="1"/>
</dbReference>
<name>A0ABT3R5Y6_9HYPH</name>
<comment type="caution">
    <text evidence="4">The sequence shown here is derived from an EMBL/GenBank/DDBJ whole genome shotgun (WGS) entry which is preliminary data.</text>
</comment>
<dbReference type="SUPFAM" id="SSF81660">
    <property type="entry name" value="Metal cation-transporting ATPase, ATP-binding domain N"/>
    <property type="match status" value="1"/>
</dbReference>
<keyword evidence="3" id="KW-0472">Membrane</keyword>
<dbReference type="RefSeq" id="WP_265964917.1">
    <property type="nucleotide sequence ID" value="NZ_JAPEVI010000003.1"/>
</dbReference>
<evidence type="ECO:0000256" key="1">
    <source>
        <dbReference type="ARBA" id="ARBA00006024"/>
    </source>
</evidence>
<dbReference type="InterPro" id="IPR023214">
    <property type="entry name" value="HAD_sf"/>
</dbReference>
<protein>
    <submittedName>
        <fullName evidence="4">HAD family hydrolase</fullName>
    </submittedName>
</protein>
<gene>
    <name evidence="4" type="ORF">ON753_20405</name>
</gene>
<feature type="transmembrane region" description="Helical" evidence="3">
    <location>
        <begin position="46"/>
        <end position="65"/>
    </location>
</feature>
<dbReference type="Gene3D" id="3.40.50.1000">
    <property type="entry name" value="HAD superfamily/HAD-like"/>
    <property type="match status" value="1"/>
</dbReference>
<feature type="transmembrane region" description="Helical" evidence="3">
    <location>
        <begin position="136"/>
        <end position="153"/>
    </location>
</feature>
<feature type="region of interest" description="Disordered" evidence="2">
    <location>
        <begin position="402"/>
        <end position="488"/>
    </location>
</feature>
<feature type="transmembrane region" description="Helical" evidence="3">
    <location>
        <begin position="105"/>
        <end position="124"/>
    </location>
</feature>
<feature type="transmembrane region" description="Helical" evidence="3">
    <location>
        <begin position="77"/>
        <end position="99"/>
    </location>
</feature>
<sequence>MPKTNFISVLWLGFLGLTIVFLALSAFSMTADMQAAHEPILVFGKYSALIFGMFSSIFSLLALSFSLNTMAGRPLSLFTVAVATVLLVLSAGLLLSGVAPDAAPVPATAAAFLMALRALGVALLPPRGDRSGLTEAGCSLALTALSAALWWFVDPAFVPAALASTLLLSWPHLIDGINAFADKVFHQAALSAGARDLAPGAFTRLARARDIVIDKAAVMSGPDLMVTNVMAFNNEPRTLLAVAASAEAQSTHPVAVALRQLASQWHVAVKCPDRFEPAPGLGVVALLGGQTVVIGTTDLLKRLKIDSFTADAIARSLEADGKTVLRVAVGGRVVGVLGLEGTLRQDAGVAGLALRAEGLVPWLFSGDSRNTREALADMLGLEILNDPKPGETAQEAARRLLPQDPLVSDPVAGPDLPGTPRLRSRRRRTGGTGSDRRQQHRRHRRVSGPESTCHAPQPARGARKAPADRDLGGRRPRRRVRAGSPRARTPPVCGLPCYPVGLCPLLRRRHPGQARCVVLNAAPNGFRKTPPLQSPARGVYRFNADQSD</sequence>
<evidence type="ECO:0000313" key="5">
    <source>
        <dbReference type="Proteomes" id="UP001300261"/>
    </source>
</evidence>
<comment type="similarity">
    <text evidence="1">Belongs to the cation transport ATPase (P-type) (TC 3.A.3) family. Type IB subfamily.</text>
</comment>
<keyword evidence="3" id="KW-1133">Transmembrane helix</keyword>
<dbReference type="Proteomes" id="UP001300261">
    <property type="component" value="Unassembled WGS sequence"/>
</dbReference>
<dbReference type="PANTHER" id="PTHR48085">
    <property type="entry name" value="CADMIUM/ZINC-TRANSPORTING ATPASE HMA2-RELATED"/>
    <property type="match status" value="1"/>
</dbReference>